<protein>
    <submittedName>
        <fullName evidence="3">Fe2+ transport system protein A</fullName>
    </submittedName>
</protein>
<dbReference type="InterPro" id="IPR008988">
    <property type="entry name" value="Transcriptional_repressor_C"/>
</dbReference>
<accession>U1N4G2</accession>
<dbReference type="Proteomes" id="UP000030649">
    <property type="component" value="Unassembled WGS sequence"/>
</dbReference>
<evidence type="ECO:0000313" key="4">
    <source>
        <dbReference type="Proteomes" id="UP000030649"/>
    </source>
</evidence>
<dbReference type="STRING" id="1238424.J07HQW1_01484"/>
<evidence type="ECO:0000256" key="1">
    <source>
        <dbReference type="ARBA" id="ARBA00023004"/>
    </source>
</evidence>
<dbReference type="AlphaFoldDB" id="U1N4G2"/>
<sequence>MPTTLSDTSPAERVELINIPDDEVRVRLLRLGFLDDPVECYQQIQNGPVVLRHRGTEIALGQDLAQEIDVKQLESSDTRP</sequence>
<dbReference type="SUPFAM" id="SSF50037">
    <property type="entry name" value="C-terminal domain of transcriptional repressors"/>
    <property type="match status" value="1"/>
</dbReference>
<dbReference type="InterPro" id="IPR038157">
    <property type="entry name" value="FeoA_core_dom"/>
</dbReference>
<dbReference type="EMBL" id="KE356560">
    <property type="protein sequence ID" value="ERG91450.1"/>
    <property type="molecule type" value="Genomic_DNA"/>
</dbReference>
<dbReference type="Pfam" id="PF04023">
    <property type="entry name" value="FeoA"/>
    <property type="match status" value="1"/>
</dbReference>
<proteinExistence type="predicted"/>
<gene>
    <name evidence="3" type="ORF">J07HQW1_01484</name>
</gene>
<evidence type="ECO:0000259" key="2">
    <source>
        <dbReference type="SMART" id="SM00899"/>
    </source>
</evidence>
<dbReference type="GO" id="GO:0046914">
    <property type="term" value="F:transition metal ion binding"/>
    <property type="evidence" value="ECO:0007669"/>
    <property type="project" value="InterPro"/>
</dbReference>
<evidence type="ECO:0000313" key="3">
    <source>
        <dbReference type="EMBL" id="ERG91450.1"/>
    </source>
</evidence>
<reference evidence="3 4" key="1">
    <citation type="journal article" date="2013" name="PLoS ONE">
        <title>Assembly-driven community genomics of a hypersaline microbial ecosystem.</title>
        <authorList>
            <person name="Podell S."/>
            <person name="Ugalde J.A."/>
            <person name="Narasingarao P."/>
            <person name="Banfield J.F."/>
            <person name="Heidelberg K.B."/>
            <person name="Allen E.E."/>
        </authorList>
    </citation>
    <scope>NUCLEOTIDE SEQUENCE [LARGE SCALE GENOMIC DNA]</scope>
    <source>
        <strain evidence="4">J07HQW1</strain>
    </source>
</reference>
<dbReference type="InterPro" id="IPR007167">
    <property type="entry name" value="Fe-transptr_FeoA-like"/>
</dbReference>
<dbReference type="HOGENOM" id="CLU_186691_0_0_2"/>
<dbReference type="SMART" id="SM00899">
    <property type="entry name" value="FeoA"/>
    <property type="match status" value="1"/>
</dbReference>
<name>U1N4G2_9EURY</name>
<keyword evidence="1" id="KW-0408">Iron</keyword>
<dbReference type="Gene3D" id="2.30.30.90">
    <property type="match status" value="1"/>
</dbReference>
<feature type="domain" description="Ferrous iron transporter FeoA-like" evidence="2">
    <location>
        <begin position="3"/>
        <end position="72"/>
    </location>
</feature>
<organism evidence="3 4">
    <name type="scientific">Haloquadratum walsbyi J07HQW1</name>
    <dbReference type="NCBI Taxonomy" id="1238424"/>
    <lineage>
        <taxon>Archaea</taxon>
        <taxon>Methanobacteriati</taxon>
        <taxon>Methanobacteriota</taxon>
        <taxon>Stenosarchaea group</taxon>
        <taxon>Halobacteria</taxon>
        <taxon>Halobacteriales</taxon>
        <taxon>Haloferacaceae</taxon>
        <taxon>Haloquadratum</taxon>
    </lineage>
</organism>